<evidence type="ECO:0000313" key="2">
    <source>
        <dbReference type="EMBL" id="PGH53155.1"/>
    </source>
</evidence>
<feature type="transmembrane region" description="Helical" evidence="1">
    <location>
        <begin position="56"/>
        <end position="74"/>
    </location>
</feature>
<organism evidence="2 3">
    <name type="scientific">Azospirillum palustre</name>
    <dbReference type="NCBI Taxonomy" id="2044885"/>
    <lineage>
        <taxon>Bacteria</taxon>
        <taxon>Pseudomonadati</taxon>
        <taxon>Pseudomonadota</taxon>
        <taxon>Alphaproteobacteria</taxon>
        <taxon>Rhodospirillales</taxon>
        <taxon>Azospirillaceae</taxon>
        <taxon>Azospirillum</taxon>
    </lineage>
</organism>
<name>A0A2B8B5C8_9PROT</name>
<evidence type="ECO:0000256" key="1">
    <source>
        <dbReference type="SAM" id="Phobius"/>
    </source>
</evidence>
<feature type="transmembrane region" description="Helical" evidence="1">
    <location>
        <begin position="32"/>
        <end position="50"/>
    </location>
</feature>
<dbReference type="RefSeq" id="WP_098739244.1">
    <property type="nucleotide sequence ID" value="NZ_PDKW01000043.1"/>
</dbReference>
<keyword evidence="3" id="KW-1185">Reference proteome</keyword>
<reference evidence="3" key="1">
    <citation type="submission" date="2017-10" db="EMBL/GenBank/DDBJ databases">
        <authorList>
            <person name="Kravchenko I.K."/>
            <person name="Grouzdev D.S."/>
        </authorList>
    </citation>
    <scope>NUCLEOTIDE SEQUENCE [LARGE SCALE GENOMIC DNA]</scope>
    <source>
        <strain evidence="3">B2</strain>
    </source>
</reference>
<keyword evidence="1" id="KW-0472">Membrane</keyword>
<comment type="caution">
    <text evidence="2">The sequence shown here is derived from an EMBL/GenBank/DDBJ whole genome shotgun (WGS) entry which is preliminary data.</text>
</comment>
<gene>
    <name evidence="2" type="ORF">CRT60_24915</name>
</gene>
<dbReference type="AlphaFoldDB" id="A0A2B8B5C8"/>
<sequence length="76" mass="8411">MEMTDQAVTADAYLVEDANPAGLLSNWGNSPFFVFPAMLLIFIMPLAIIFHPTWVVLPAVLWTFGMIATIIKLTRG</sequence>
<dbReference type="EMBL" id="PDKW01000043">
    <property type="protein sequence ID" value="PGH53155.1"/>
    <property type="molecule type" value="Genomic_DNA"/>
</dbReference>
<dbReference type="Proteomes" id="UP000225379">
    <property type="component" value="Unassembled WGS sequence"/>
</dbReference>
<accession>A0A2B8B5C8</accession>
<dbReference type="OrthoDB" id="7306511at2"/>
<keyword evidence="1" id="KW-0812">Transmembrane</keyword>
<keyword evidence="1" id="KW-1133">Transmembrane helix</keyword>
<evidence type="ECO:0000313" key="3">
    <source>
        <dbReference type="Proteomes" id="UP000225379"/>
    </source>
</evidence>
<proteinExistence type="predicted"/>
<protein>
    <submittedName>
        <fullName evidence="2">Uncharacterized protein</fullName>
    </submittedName>
</protein>